<gene>
    <name evidence="7" type="ORF">H8S37_07845</name>
</gene>
<comment type="caution">
    <text evidence="7">The sequence shown here is derived from an EMBL/GenBank/DDBJ whole genome shotgun (WGS) entry which is preliminary data.</text>
</comment>
<dbReference type="Proteomes" id="UP000652477">
    <property type="component" value="Unassembled WGS sequence"/>
</dbReference>
<dbReference type="InterPro" id="IPR001851">
    <property type="entry name" value="ABC_transp_permease"/>
</dbReference>
<protein>
    <submittedName>
        <fullName evidence="7">ABC transporter permease</fullName>
    </submittedName>
</protein>
<dbReference type="GO" id="GO:0022857">
    <property type="term" value="F:transmembrane transporter activity"/>
    <property type="evidence" value="ECO:0007669"/>
    <property type="project" value="InterPro"/>
</dbReference>
<keyword evidence="5 6" id="KW-0472">Membrane</keyword>
<dbReference type="GO" id="GO:0005886">
    <property type="term" value="C:plasma membrane"/>
    <property type="evidence" value="ECO:0007669"/>
    <property type="project" value="UniProtKB-SubCell"/>
</dbReference>
<proteinExistence type="predicted"/>
<keyword evidence="2" id="KW-1003">Cell membrane</keyword>
<keyword evidence="8" id="KW-1185">Reference proteome</keyword>
<organism evidence="7 8">
    <name type="scientific">Mediterraneibacter hominis</name>
    <dbReference type="NCBI Taxonomy" id="2763054"/>
    <lineage>
        <taxon>Bacteria</taxon>
        <taxon>Bacillati</taxon>
        <taxon>Bacillota</taxon>
        <taxon>Clostridia</taxon>
        <taxon>Lachnospirales</taxon>
        <taxon>Lachnospiraceae</taxon>
        <taxon>Mediterraneibacter</taxon>
    </lineage>
</organism>
<reference evidence="7" key="1">
    <citation type="submission" date="2020-08" db="EMBL/GenBank/DDBJ databases">
        <title>Genome public.</title>
        <authorList>
            <person name="Liu C."/>
            <person name="Sun Q."/>
        </authorList>
    </citation>
    <scope>NUCLEOTIDE SEQUENCE</scope>
    <source>
        <strain evidence="7">NSJ-55</strain>
    </source>
</reference>
<dbReference type="CDD" id="cd06579">
    <property type="entry name" value="TM_PBP1_transp_AraH_like"/>
    <property type="match status" value="1"/>
</dbReference>
<feature type="transmembrane region" description="Helical" evidence="6">
    <location>
        <begin position="43"/>
        <end position="66"/>
    </location>
</feature>
<evidence type="ECO:0000256" key="5">
    <source>
        <dbReference type="ARBA" id="ARBA00023136"/>
    </source>
</evidence>
<comment type="subcellular location">
    <subcellularLocation>
        <location evidence="1">Cell membrane</location>
        <topology evidence="1">Multi-pass membrane protein</topology>
    </subcellularLocation>
</comment>
<feature type="transmembrane region" description="Helical" evidence="6">
    <location>
        <begin position="154"/>
        <end position="178"/>
    </location>
</feature>
<evidence type="ECO:0000313" key="8">
    <source>
        <dbReference type="Proteomes" id="UP000652477"/>
    </source>
</evidence>
<name>A0A923LID3_9FIRM</name>
<evidence type="ECO:0000256" key="4">
    <source>
        <dbReference type="ARBA" id="ARBA00022989"/>
    </source>
</evidence>
<feature type="transmembrane region" description="Helical" evidence="6">
    <location>
        <begin position="263"/>
        <end position="286"/>
    </location>
</feature>
<feature type="transmembrane region" description="Helical" evidence="6">
    <location>
        <begin position="209"/>
        <end position="228"/>
    </location>
</feature>
<feature type="transmembrane region" description="Helical" evidence="6">
    <location>
        <begin position="87"/>
        <end position="109"/>
    </location>
</feature>
<dbReference type="Pfam" id="PF02653">
    <property type="entry name" value="BPD_transp_2"/>
    <property type="match status" value="1"/>
</dbReference>
<dbReference type="RefSeq" id="WP_186875420.1">
    <property type="nucleotide sequence ID" value="NZ_JACOPF010000001.1"/>
</dbReference>
<evidence type="ECO:0000256" key="6">
    <source>
        <dbReference type="SAM" id="Phobius"/>
    </source>
</evidence>
<sequence>MKRIIKSKEFAVFIVLLALMLFFSIVSPQFMQAKNFFNIAKQIATVGICSVGFSFVLITGGIDLSVGYQISVDIVVTAVLMKNFGMNWMLACAVGMLLGTAIGLINGIIITETHVAPLIVTLSMMTILEGVSFLITGGLAIFKFDDAFVKLGQGTVAGIIPISIFFLLIIIAVGVFILNKTVYGRYFYAIGNNVEAAKLSGVNVKRIQLLAYSLCGFFTSIGAILMLARLNSAQSSTGDGYEFNCLTACVVGGVSTNGGKGTILGAFIGCLIVGVLENGLAIMNINEYVQKVIKGLVLLAAVIYDTMSLRKNEKAKKMKAINAEN</sequence>
<dbReference type="EMBL" id="JACOPF010000001">
    <property type="protein sequence ID" value="MBC5688835.1"/>
    <property type="molecule type" value="Genomic_DNA"/>
</dbReference>
<evidence type="ECO:0000256" key="1">
    <source>
        <dbReference type="ARBA" id="ARBA00004651"/>
    </source>
</evidence>
<keyword evidence="4 6" id="KW-1133">Transmembrane helix</keyword>
<feature type="transmembrane region" description="Helical" evidence="6">
    <location>
        <begin position="115"/>
        <end position="142"/>
    </location>
</feature>
<dbReference type="AlphaFoldDB" id="A0A923LID3"/>
<evidence type="ECO:0000256" key="2">
    <source>
        <dbReference type="ARBA" id="ARBA00022475"/>
    </source>
</evidence>
<evidence type="ECO:0000256" key="3">
    <source>
        <dbReference type="ARBA" id="ARBA00022692"/>
    </source>
</evidence>
<dbReference type="PANTHER" id="PTHR32196">
    <property type="entry name" value="ABC TRANSPORTER PERMEASE PROTEIN YPHD-RELATED-RELATED"/>
    <property type="match status" value="1"/>
</dbReference>
<accession>A0A923LID3</accession>
<keyword evidence="3 6" id="KW-0812">Transmembrane</keyword>
<evidence type="ECO:0000313" key="7">
    <source>
        <dbReference type="EMBL" id="MBC5688835.1"/>
    </source>
</evidence>